<proteinExistence type="inferred from homology"/>
<dbReference type="Proteomes" id="UP000039865">
    <property type="component" value="Unassembled WGS sequence"/>
</dbReference>
<organism evidence="3 4">
    <name type="scientific">Stylonychia lemnae</name>
    <name type="common">Ciliate</name>
    <dbReference type="NCBI Taxonomy" id="5949"/>
    <lineage>
        <taxon>Eukaryota</taxon>
        <taxon>Sar</taxon>
        <taxon>Alveolata</taxon>
        <taxon>Ciliophora</taxon>
        <taxon>Intramacronucleata</taxon>
        <taxon>Spirotrichea</taxon>
        <taxon>Stichotrichia</taxon>
        <taxon>Sporadotrichida</taxon>
        <taxon>Oxytrichidae</taxon>
        <taxon>Stylonychinae</taxon>
        <taxon>Stylonychia</taxon>
    </lineage>
</organism>
<dbReference type="PANTHER" id="PTHR13082">
    <property type="entry name" value="SAP18"/>
    <property type="match status" value="1"/>
</dbReference>
<dbReference type="OrthoDB" id="440566at2759"/>
<comment type="similarity">
    <text evidence="1">Belongs to the SAP18 family.</text>
</comment>
<dbReference type="InterPro" id="IPR010516">
    <property type="entry name" value="SAP18"/>
</dbReference>
<gene>
    <name evidence="3" type="primary">Contig9142.g9783</name>
    <name evidence="3" type="ORF">STYLEM_13419</name>
</gene>
<evidence type="ECO:0000256" key="1">
    <source>
        <dbReference type="ARBA" id="ARBA00009143"/>
    </source>
</evidence>
<evidence type="ECO:0000313" key="3">
    <source>
        <dbReference type="EMBL" id="CDW84358.1"/>
    </source>
</evidence>
<name>A0A078AU27_STYLE</name>
<dbReference type="Pfam" id="PF06487">
    <property type="entry name" value="SAP18"/>
    <property type="match status" value="1"/>
</dbReference>
<feature type="compositionally biased region" description="Basic and acidic residues" evidence="2">
    <location>
        <begin position="245"/>
        <end position="256"/>
    </location>
</feature>
<dbReference type="EMBL" id="CCKQ01012731">
    <property type="protein sequence ID" value="CDW84358.1"/>
    <property type="molecule type" value="Genomic_DNA"/>
</dbReference>
<dbReference type="Gene3D" id="3.10.20.550">
    <property type="entry name" value="ASAP complex, SAP18 subunit"/>
    <property type="match status" value="1"/>
</dbReference>
<reference evidence="3 4" key="1">
    <citation type="submission" date="2014-06" db="EMBL/GenBank/DDBJ databases">
        <authorList>
            <person name="Swart Estienne"/>
        </authorList>
    </citation>
    <scope>NUCLEOTIDE SEQUENCE [LARGE SCALE GENOMIC DNA]</scope>
    <source>
        <strain evidence="3 4">130c</strain>
    </source>
</reference>
<feature type="compositionally biased region" description="Basic and acidic residues" evidence="2">
    <location>
        <begin position="206"/>
        <end position="238"/>
    </location>
</feature>
<dbReference type="AlphaFoldDB" id="A0A078AU27"/>
<dbReference type="GO" id="GO:0005634">
    <property type="term" value="C:nucleus"/>
    <property type="evidence" value="ECO:0007669"/>
    <property type="project" value="TreeGrafter"/>
</dbReference>
<protein>
    <recommendedName>
        <fullName evidence="5">Histone deacetylase complex subunit SAP18</fullName>
    </recommendedName>
</protein>
<accession>A0A078AU27</accession>
<dbReference type="InterPro" id="IPR042534">
    <property type="entry name" value="SAP18_sf"/>
</dbReference>
<evidence type="ECO:0008006" key="5">
    <source>
        <dbReference type="Google" id="ProtNLM"/>
    </source>
</evidence>
<feature type="region of interest" description="Disordered" evidence="2">
    <location>
        <begin position="194"/>
        <end position="289"/>
    </location>
</feature>
<dbReference type="OMA" id="KENGRHM"/>
<feature type="compositionally biased region" description="Basic and acidic residues" evidence="2">
    <location>
        <begin position="263"/>
        <end position="289"/>
    </location>
</feature>
<feature type="region of interest" description="Disordered" evidence="2">
    <location>
        <begin position="146"/>
        <end position="170"/>
    </location>
</feature>
<evidence type="ECO:0000256" key="2">
    <source>
        <dbReference type="SAM" id="MobiDB-lite"/>
    </source>
</evidence>
<keyword evidence="4" id="KW-1185">Reference proteome</keyword>
<feature type="region of interest" description="Disordered" evidence="2">
    <location>
        <begin position="1"/>
        <end position="22"/>
    </location>
</feature>
<dbReference type="GO" id="GO:0003714">
    <property type="term" value="F:transcription corepressor activity"/>
    <property type="evidence" value="ECO:0007669"/>
    <property type="project" value="TreeGrafter"/>
</dbReference>
<evidence type="ECO:0000313" key="4">
    <source>
        <dbReference type="Proteomes" id="UP000039865"/>
    </source>
</evidence>
<dbReference type="PANTHER" id="PTHR13082:SF0">
    <property type="entry name" value="HISTONE DEACETYLASE COMPLEX SUBUNIT SAP18"/>
    <property type="match status" value="1"/>
</dbReference>
<sequence length="289" mass="34530">MRRDRNQGNQGEGNRGPGLYQHQKVDREKTCPFLLRVFVKENGRHMLEDFLDGKVPEQDEIQIYTWMDATLGELADCVRKEVENARKKEADLQFSFIYPDFNGKYRRKFVGAVFQGQRNLEYKETLQQHRFVIGDYIDLSIYSRQESQRNNDRDDPKDYSNRNKGEIRRRDDEHNVLNTLRDLRDIDEKREDRRAVGQAYNGRGQGKAEESTDKLRVERRDSNRIEKENTGGDRDRIKPSFNEKNVNKNDDRDNRLQKRSRSRNRDERGPQRSDNRAANSRDRFRRDRK</sequence>
<dbReference type="InParanoid" id="A0A078AU27"/>